<name>A0ABN9S3I3_9DINO</name>
<protein>
    <submittedName>
        <fullName evidence="2">Uncharacterized protein</fullName>
    </submittedName>
</protein>
<accession>A0ABN9S3I3</accession>
<evidence type="ECO:0000313" key="2">
    <source>
        <dbReference type="EMBL" id="CAK0826242.1"/>
    </source>
</evidence>
<feature type="region of interest" description="Disordered" evidence="1">
    <location>
        <begin position="1"/>
        <end position="106"/>
    </location>
</feature>
<keyword evidence="3" id="KW-1185">Reference proteome</keyword>
<evidence type="ECO:0000313" key="3">
    <source>
        <dbReference type="Proteomes" id="UP001189429"/>
    </source>
</evidence>
<dbReference type="EMBL" id="CAUYUJ010009255">
    <property type="protein sequence ID" value="CAK0826242.1"/>
    <property type="molecule type" value="Genomic_DNA"/>
</dbReference>
<gene>
    <name evidence="2" type="ORF">PCOR1329_LOCUS26168</name>
</gene>
<reference evidence="2" key="1">
    <citation type="submission" date="2023-10" db="EMBL/GenBank/DDBJ databases">
        <authorList>
            <person name="Chen Y."/>
            <person name="Shah S."/>
            <person name="Dougan E. K."/>
            <person name="Thang M."/>
            <person name="Chan C."/>
        </authorList>
    </citation>
    <scope>NUCLEOTIDE SEQUENCE [LARGE SCALE GENOMIC DNA]</scope>
</reference>
<sequence length="106" mass="10663">MPGKADEERGGGGGGGGGGETRRTSRGSPSRPQNWAMAPGAGTSKVQQGGAADGSSDTNYPQNVSAPRGQHEEATETTGTGTRAGKYHTNSTEEAEPQCRGALEGC</sequence>
<evidence type="ECO:0000256" key="1">
    <source>
        <dbReference type="SAM" id="MobiDB-lite"/>
    </source>
</evidence>
<feature type="compositionally biased region" description="Polar residues" evidence="1">
    <location>
        <begin position="55"/>
        <end position="65"/>
    </location>
</feature>
<dbReference type="Proteomes" id="UP001189429">
    <property type="component" value="Unassembled WGS sequence"/>
</dbReference>
<feature type="compositionally biased region" description="Basic and acidic residues" evidence="1">
    <location>
        <begin position="1"/>
        <end position="10"/>
    </location>
</feature>
<proteinExistence type="predicted"/>
<comment type="caution">
    <text evidence="2">The sequence shown here is derived from an EMBL/GenBank/DDBJ whole genome shotgun (WGS) entry which is preliminary data.</text>
</comment>
<organism evidence="2 3">
    <name type="scientific">Prorocentrum cordatum</name>
    <dbReference type="NCBI Taxonomy" id="2364126"/>
    <lineage>
        <taxon>Eukaryota</taxon>
        <taxon>Sar</taxon>
        <taxon>Alveolata</taxon>
        <taxon>Dinophyceae</taxon>
        <taxon>Prorocentrales</taxon>
        <taxon>Prorocentraceae</taxon>
        <taxon>Prorocentrum</taxon>
    </lineage>
</organism>